<dbReference type="Proteomes" id="UP000628736">
    <property type="component" value="Unassembled WGS sequence"/>
</dbReference>
<evidence type="ECO:0000256" key="1">
    <source>
        <dbReference type="SAM" id="Coils"/>
    </source>
</evidence>
<organism evidence="2 3">
    <name type="scientific">Flintibacter hominis</name>
    <dbReference type="NCBI Taxonomy" id="2763048"/>
    <lineage>
        <taxon>Bacteria</taxon>
        <taxon>Bacillati</taxon>
        <taxon>Bacillota</taxon>
        <taxon>Clostridia</taxon>
        <taxon>Eubacteriales</taxon>
        <taxon>Flintibacter</taxon>
    </lineage>
</organism>
<sequence length="161" mass="18083">MTLYEIDSAIQALVDPESGELMDYDAFAALQMEREVKLENMALWIKNLTADAKAIKEEEVVLKERRQRTEAKAARLKDYLREALCGEKFQTARCSISYRKSTALEVEDTTSLAEWLDSNGHPDMVVYAAPSVDKRAVTDLLKGGVDIPGAVLVERTNMQVR</sequence>
<dbReference type="RefSeq" id="WP_186853333.1">
    <property type="nucleotide sequence ID" value="NZ_JACOPO010000010.1"/>
</dbReference>
<keyword evidence="1" id="KW-0175">Coiled coil</keyword>
<keyword evidence="3" id="KW-1185">Reference proteome</keyword>
<accession>A0A8J6JAX7</accession>
<evidence type="ECO:0000313" key="2">
    <source>
        <dbReference type="EMBL" id="MBC5723612.1"/>
    </source>
</evidence>
<dbReference type="InterPro" id="IPR008840">
    <property type="entry name" value="Sipho_Gp157"/>
</dbReference>
<dbReference type="Pfam" id="PF05565">
    <property type="entry name" value="Sipho_Gp157"/>
    <property type="match status" value="1"/>
</dbReference>
<comment type="caution">
    <text evidence="2">The sequence shown here is derived from an EMBL/GenBank/DDBJ whole genome shotgun (WGS) entry which is preliminary data.</text>
</comment>
<dbReference type="EMBL" id="JACOPO010000010">
    <property type="protein sequence ID" value="MBC5723612.1"/>
    <property type="molecule type" value="Genomic_DNA"/>
</dbReference>
<evidence type="ECO:0000313" key="3">
    <source>
        <dbReference type="Proteomes" id="UP000628736"/>
    </source>
</evidence>
<gene>
    <name evidence="2" type="ORF">H8S11_12415</name>
</gene>
<reference evidence="2" key="1">
    <citation type="submission" date="2020-08" db="EMBL/GenBank/DDBJ databases">
        <title>Genome public.</title>
        <authorList>
            <person name="Liu C."/>
            <person name="Sun Q."/>
        </authorList>
    </citation>
    <scope>NUCLEOTIDE SEQUENCE</scope>
    <source>
        <strain evidence="2">NSJ-23</strain>
    </source>
</reference>
<name>A0A8J6JAX7_9FIRM</name>
<protein>
    <submittedName>
        <fullName evidence="2">Siphovirus Gp157 family protein</fullName>
    </submittedName>
</protein>
<proteinExistence type="predicted"/>
<dbReference type="AlphaFoldDB" id="A0A8J6JAX7"/>
<feature type="coiled-coil region" evidence="1">
    <location>
        <begin position="45"/>
        <end position="72"/>
    </location>
</feature>